<comment type="caution">
    <text evidence="7">The sequence shown here is derived from an EMBL/GenBank/DDBJ whole genome shotgun (WGS) entry which is preliminary data.</text>
</comment>
<dbReference type="RefSeq" id="WP_072659229.1">
    <property type="nucleotide sequence ID" value="NZ_BDFD01000005.1"/>
</dbReference>
<keyword evidence="5" id="KW-0813">Transport</keyword>
<keyword evidence="2 5" id="KW-0812">Transmembrane</keyword>
<evidence type="ECO:0000313" key="8">
    <source>
        <dbReference type="Proteomes" id="UP000231632"/>
    </source>
</evidence>
<accession>A0A1L8CLW9</accession>
<dbReference type="PANTHER" id="PTHR43332:SF1">
    <property type="entry name" value="TRANSPORT PERMEASE PROTEIN"/>
    <property type="match status" value="1"/>
</dbReference>
<feature type="transmembrane region" description="Helical" evidence="5">
    <location>
        <begin position="58"/>
        <end position="77"/>
    </location>
</feature>
<dbReference type="InterPro" id="IPR000412">
    <property type="entry name" value="ABC_2_transport"/>
</dbReference>
<dbReference type="GO" id="GO:0043190">
    <property type="term" value="C:ATP-binding cassette (ABC) transporter complex"/>
    <property type="evidence" value="ECO:0007669"/>
    <property type="project" value="InterPro"/>
</dbReference>
<comment type="similarity">
    <text evidence="5">Belongs to the ABC-2 integral membrane protein family.</text>
</comment>
<dbReference type="EMBL" id="BDFD01000005">
    <property type="protein sequence ID" value="GAV19902.1"/>
    <property type="molecule type" value="Genomic_DNA"/>
</dbReference>
<dbReference type="InterPro" id="IPR013525">
    <property type="entry name" value="ABC2_TM"/>
</dbReference>
<evidence type="ECO:0000256" key="2">
    <source>
        <dbReference type="ARBA" id="ARBA00022692"/>
    </source>
</evidence>
<gene>
    <name evidence="7" type="ORF">MMIC_P0860</name>
</gene>
<feature type="transmembrane region" description="Helical" evidence="5">
    <location>
        <begin position="143"/>
        <end position="164"/>
    </location>
</feature>
<dbReference type="OrthoDB" id="9804001at2"/>
<feature type="transmembrane region" description="Helical" evidence="5">
    <location>
        <begin position="170"/>
        <end position="191"/>
    </location>
</feature>
<dbReference type="InterPro" id="IPR052522">
    <property type="entry name" value="ABC-2_transport_permease"/>
</dbReference>
<keyword evidence="8" id="KW-1185">Reference proteome</keyword>
<evidence type="ECO:0000259" key="6">
    <source>
        <dbReference type="PROSITE" id="PS51012"/>
    </source>
</evidence>
<feature type="transmembrane region" description="Helical" evidence="5">
    <location>
        <begin position="227"/>
        <end position="248"/>
    </location>
</feature>
<evidence type="ECO:0000313" key="7">
    <source>
        <dbReference type="EMBL" id="GAV19902.1"/>
    </source>
</evidence>
<name>A0A1L8CLW9_9PROT</name>
<feature type="transmembrane region" description="Helical" evidence="5">
    <location>
        <begin position="28"/>
        <end position="46"/>
    </location>
</feature>
<sequence length="256" mass="28617">MIPINPRGTWTLFLREIRRFLKVKMQTIITPALTAILYLMIFRYAMGERQVPGLEIDYFTFLVPGLAMMAMMQNAFANTSSSMIMGKVMGMHIYLLMAPLSAIEVVFAFLAAAVVRAVVVATVFLTVLIPFVDLSLLHPGVILLYGISGSIIMGGLGLISGMWAKDFDNVAMITNFVIMPLTFLSGVFYSVKQLPEIWQQVNTFNPFFYLTDGFRFGFLGLGDTDPFASISIVLGSVIITILACWSLWYNGWRMKE</sequence>
<evidence type="ECO:0000256" key="5">
    <source>
        <dbReference type="RuleBase" id="RU361157"/>
    </source>
</evidence>
<comment type="caution">
    <text evidence="5">Lacks conserved residue(s) required for the propagation of feature annotation.</text>
</comment>
<feature type="domain" description="ABC transmembrane type-2" evidence="6">
    <location>
        <begin position="22"/>
        <end position="251"/>
    </location>
</feature>
<evidence type="ECO:0000256" key="3">
    <source>
        <dbReference type="ARBA" id="ARBA00022989"/>
    </source>
</evidence>
<dbReference type="Proteomes" id="UP000231632">
    <property type="component" value="Unassembled WGS sequence"/>
</dbReference>
<dbReference type="PANTHER" id="PTHR43332">
    <property type="entry name" value="INNER MEMBRANE TRANSPORT PERMEASE YADH-RELATED"/>
    <property type="match status" value="1"/>
</dbReference>
<dbReference type="Pfam" id="PF01061">
    <property type="entry name" value="ABC2_membrane"/>
    <property type="match status" value="1"/>
</dbReference>
<organism evidence="7 8">
    <name type="scientific">Mariprofundus micogutta</name>
    <dbReference type="NCBI Taxonomy" id="1921010"/>
    <lineage>
        <taxon>Bacteria</taxon>
        <taxon>Pseudomonadati</taxon>
        <taxon>Pseudomonadota</taxon>
        <taxon>Candidatius Mariprofundia</taxon>
        <taxon>Mariprofundales</taxon>
        <taxon>Mariprofundaceae</taxon>
        <taxon>Mariprofundus</taxon>
    </lineage>
</organism>
<keyword evidence="4 5" id="KW-0472">Membrane</keyword>
<comment type="subcellular location">
    <subcellularLocation>
        <location evidence="5">Cell inner membrane</location>
        <topology evidence="5">Multi-pass membrane protein</topology>
    </subcellularLocation>
    <subcellularLocation>
        <location evidence="1">Membrane</location>
        <topology evidence="1">Multi-pass membrane protein</topology>
    </subcellularLocation>
</comment>
<evidence type="ECO:0000256" key="4">
    <source>
        <dbReference type="ARBA" id="ARBA00023136"/>
    </source>
</evidence>
<protein>
    <recommendedName>
        <fullName evidence="5">Transport permease protein</fullName>
    </recommendedName>
</protein>
<keyword evidence="5" id="KW-1003">Cell membrane</keyword>
<dbReference type="STRING" id="1921010.MMIC_P0860"/>
<dbReference type="PROSITE" id="PS51012">
    <property type="entry name" value="ABC_TM2"/>
    <property type="match status" value="1"/>
</dbReference>
<dbReference type="PIRSF" id="PIRSF006648">
    <property type="entry name" value="DrrB"/>
    <property type="match status" value="1"/>
</dbReference>
<dbReference type="AlphaFoldDB" id="A0A1L8CLW9"/>
<dbReference type="InterPro" id="IPR047817">
    <property type="entry name" value="ABC2_TM_bact-type"/>
</dbReference>
<proteinExistence type="inferred from homology"/>
<dbReference type="GO" id="GO:0140359">
    <property type="term" value="F:ABC-type transporter activity"/>
    <property type="evidence" value="ECO:0007669"/>
    <property type="project" value="InterPro"/>
</dbReference>
<dbReference type="PRINTS" id="PR00164">
    <property type="entry name" value="ABC2TRNSPORT"/>
</dbReference>
<keyword evidence="3 5" id="KW-1133">Transmembrane helix</keyword>
<evidence type="ECO:0000256" key="1">
    <source>
        <dbReference type="ARBA" id="ARBA00004141"/>
    </source>
</evidence>
<reference evidence="7 8" key="1">
    <citation type="journal article" date="2017" name="Arch. Microbiol.">
        <title>Mariprofundus micogutta sp. nov., a novel iron-oxidizing zetaproteobacterium isolated from a deep-sea hydrothermal field at the Bayonnaise knoll of the Izu-Ogasawara arc, and a description of Mariprofundales ord. nov. and Zetaproteobacteria classis nov.</title>
        <authorList>
            <person name="Makita H."/>
            <person name="Tanaka E."/>
            <person name="Mitsunobu S."/>
            <person name="Miyazaki M."/>
            <person name="Nunoura T."/>
            <person name="Uematsu K."/>
            <person name="Takaki Y."/>
            <person name="Nishi S."/>
            <person name="Shimamura S."/>
            <person name="Takai K."/>
        </authorList>
    </citation>
    <scope>NUCLEOTIDE SEQUENCE [LARGE SCALE GENOMIC DNA]</scope>
    <source>
        <strain evidence="7 8">ET2</strain>
    </source>
</reference>